<dbReference type="OrthoDB" id="113691at2"/>
<feature type="chain" id="PRO_5004191213" description="Uncharacterized protein TP-0789 domain-containing protein" evidence="1">
    <location>
        <begin position="21"/>
        <end position="250"/>
    </location>
</feature>
<dbReference type="Proteomes" id="UP000002432">
    <property type="component" value="Chromosome"/>
</dbReference>
<dbReference type="HOGENOM" id="CLU_1110271_0_0_0"/>
<reference evidence="3 4" key="1">
    <citation type="journal article" date="2009" name="Appl. Environ. Microbiol.">
        <title>Three genomes from the phylum Acidobacteria provide insight into the lifestyles of these microorganisms in soils.</title>
        <authorList>
            <person name="Ward N.L."/>
            <person name="Challacombe J.F."/>
            <person name="Janssen P.H."/>
            <person name="Henrissat B."/>
            <person name="Coutinho P.M."/>
            <person name="Wu M."/>
            <person name="Xie G."/>
            <person name="Haft D.H."/>
            <person name="Sait M."/>
            <person name="Badger J."/>
            <person name="Barabote R.D."/>
            <person name="Bradley B."/>
            <person name="Brettin T.S."/>
            <person name="Brinkac L.M."/>
            <person name="Bruce D."/>
            <person name="Creasy T."/>
            <person name="Daugherty S.C."/>
            <person name="Davidsen T.M."/>
            <person name="DeBoy R.T."/>
            <person name="Detter J.C."/>
            <person name="Dodson R.J."/>
            <person name="Durkin A.S."/>
            <person name="Ganapathy A."/>
            <person name="Gwinn-Giglio M."/>
            <person name="Han C.S."/>
            <person name="Khouri H."/>
            <person name="Kiss H."/>
            <person name="Kothari S.P."/>
            <person name="Madupu R."/>
            <person name="Nelson K.E."/>
            <person name="Nelson W.C."/>
            <person name="Paulsen I."/>
            <person name="Penn K."/>
            <person name="Ren Q."/>
            <person name="Rosovitz M.J."/>
            <person name="Selengut J.D."/>
            <person name="Shrivastava S."/>
            <person name="Sullivan S.A."/>
            <person name="Tapia R."/>
            <person name="Thompson L.S."/>
            <person name="Watkins K.L."/>
            <person name="Yang Q."/>
            <person name="Yu C."/>
            <person name="Zafar N."/>
            <person name="Zhou L."/>
            <person name="Kuske C.R."/>
        </authorList>
    </citation>
    <scope>NUCLEOTIDE SEQUENCE [LARGE SCALE GENOMIC DNA]</scope>
    <source>
        <strain evidence="3 4">Ellin345</strain>
    </source>
</reference>
<dbReference type="EnsemblBacteria" id="ABF40268">
    <property type="protein sequence ID" value="ABF40268"/>
    <property type="gene ID" value="Acid345_1266"/>
</dbReference>
<name>Q1IS82_KORVE</name>
<dbReference type="EMBL" id="CP000360">
    <property type="protein sequence ID" value="ABF40268.1"/>
    <property type="molecule type" value="Genomic_DNA"/>
</dbReference>
<organism evidence="3 4">
    <name type="scientific">Koribacter versatilis (strain Ellin345)</name>
    <dbReference type="NCBI Taxonomy" id="204669"/>
    <lineage>
        <taxon>Bacteria</taxon>
        <taxon>Pseudomonadati</taxon>
        <taxon>Acidobacteriota</taxon>
        <taxon>Terriglobia</taxon>
        <taxon>Terriglobales</taxon>
        <taxon>Candidatus Korobacteraceae</taxon>
        <taxon>Candidatus Korobacter</taxon>
    </lineage>
</organism>
<protein>
    <recommendedName>
        <fullName evidence="2">Uncharacterized protein TP-0789 domain-containing protein</fullName>
    </recommendedName>
</protein>
<keyword evidence="4" id="KW-1185">Reference proteome</keyword>
<feature type="signal peptide" evidence="1">
    <location>
        <begin position="1"/>
        <end position="20"/>
    </location>
</feature>
<gene>
    <name evidence="3" type="ordered locus">Acid345_1266</name>
</gene>
<evidence type="ECO:0000256" key="1">
    <source>
        <dbReference type="SAM" id="SignalP"/>
    </source>
</evidence>
<sequence>MRAMIRASILTMLLTAVGMAQTSAPDVNTVVSRMQTAMGGRNHDRAYSVTREYRLVPEDPNKASRVVAEVNALPSGKKDYRITEGGGQAENVVRKVLDHETEVTNQNNGAVLTADNYDFVLAGTEAIDGHRCYVLQLKPKRDGKDILRGRAWVDADSYLVRQIAGTPTKSPSWWIKDLQVTLHYREMQGLWLQDSTQAVAQVRVVGKHTLTARALDVRTDTTLAGNLQTPVRKRSRRVDPALLGAGVIRH</sequence>
<dbReference type="eggNOG" id="COG2834">
    <property type="taxonomic scope" value="Bacteria"/>
</dbReference>
<accession>Q1IS82</accession>
<dbReference type="STRING" id="204669.Acid345_1266"/>
<keyword evidence="1" id="KW-0732">Signal</keyword>
<dbReference type="Pfam" id="PF17131">
    <property type="entry name" value="LolA_like"/>
    <property type="match status" value="1"/>
</dbReference>
<dbReference type="InterPro" id="IPR033399">
    <property type="entry name" value="TP_0789-like"/>
</dbReference>
<dbReference type="AlphaFoldDB" id="Q1IS82"/>
<feature type="domain" description="Uncharacterized protein TP-0789" evidence="2">
    <location>
        <begin position="113"/>
        <end position="194"/>
    </location>
</feature>
<dbReference type="RefSeq" id="WP_011522070.1">
    <property type="nucleotide sequence ID" value="NC_008009.1"/>
</dbReference>
<proteinExistence type="predicted"/>
<evidence type="ECO:0000313" key="4">
    <source>
        <dbReference type="Proteomes" id="UP000002432"/>
    </source>
</evidence>
<evidence type="ECO:0000313" key="3">
    <source>
        <dbReference type="EMBL" id="ABF40268.1"/>
    </source>
</evidence>
<dbReference type="KEGG" id="aba:Acid345_1266"/>
<evidence type="ECO:0000259" key="2">
    <source>
        <dbReference type="Pfam" id="PF17131"/>
    </source>
</evidence>
<dbReference type="Gene3D" id="2.50.20.10">
    <property type="entry name" value="Lipoprotein localisation LolA/LolB/LppX"/>
    <property type="match status" value="1"/>
</dbReference>